<dbReference type="Proteomes" id="UP000706039">
    <property type="component" value="Unassembled WGS sequence"/>
</dbReference>
<gene>
    <name evidence="2" type="ORF">K7G82_05395</name>
</gene>
<reference evidence="2 3" key="1">
    <citation type="submission" date="2021-08" db="EMBL/GenBank/DDBJ databases">
        <authorList>
            <person name="Tuo L."/>
        </authorList>
    </citation>
    <scope>NUCLEOTIDE SEQUENCE [LARGE SCALE GENOMIC DNA]</scope>
    <source>
        <strain evidence="2 3">JCM 31229</strain>
    </source>
</reference>
<proteinExistence type="predicted"/>
<accession>A0ABS7PKE9</accession>
<evidence type="ECO:0008006" key="4">
    <source>
        <dbReference type="Google" id="ProtNLM"/>
    </source>
</evidence>
<dbReference type="RefSeq" id="WP_222988807.1">
    <property type="nucleotide sequence ID" value="NZ_JAINVV010000003.1"/>
</dbReference>
<keyword evidence="3" id="KW-1185">Reference proteome</keyword>
<evidence type="ECO:0000313" key="2">
    <source>
        <dbReference type="EMBL" id="MBY8821716.1"/>
    </source>
</evidence>
<feature type="compositionally biased region" description="Basic and acidic residues" evidence="1">
    <location>
        <begin position="25"/>
        <end position="36"/>
    </location>
</feature>
<organism evidence="2 3">
    <name type="scientific">Sphingomonas colocasiae</name>
    <dbReference type="NCBI Taxonomy" id="1848973"/>
    <lineage>
        <taxon>Bacteria</taxon>
        <taxon>Pseudomonadati</taxon>
        <taxon>Pseudomonadota</taxon>
        <taxon>Alphaproteobacteria</taxon>
        <taxon>Sphingomonadales</taxon>
        <taxon>Sphingomonadaceae</taxon>
        <taxon>Sphingomonas</taxon>
    </lineage>
</organism>
<evidence type="ECO:0000313" key="3">
    <source>
        <dbReference type="Proteomes" id="UP000706039"/>
    </source>
</evidence>
<name>A0ABS7PKE9_9SPHN</name>
<comment type="caution">
    <text evidence="2">The sequence shown here is derived from an EMBL/GenBank/DDBJ whole genome shotgun (WGS) entry which is preliminary data.</text>
</comment>
<feature type="compositionally biased region" description="Acidic residues" evidence="1">
    <location>
        <begin position="37"/>
        <end position="48"/>
    </location>
</feature>
<evidence type="ECO:0000256" key="1">
    <source>
        <dbReference type="SAM" id="MobiDB-lite"/>
    </source>
</evidence>
<feature type="region of interest" description="Disordered" evidence="1">
    <location>
        <begin position="1"/>
        <end position="63"/>
    </location>
</feature>
<feature type="compositionally biased region" description="Basic and acidic residues" evidence="1">
    <location>
        <begin position="49"/>
        <end position="63"/>
    </location>
</feature>
<dbReference type="EMBL" id="JAINVV010000003">
    <property type="protein sequence ID" value="MBY8821716.1"/>
    <property type="molecule type" value="Genomic_DNA"/>
</dbReference>
<feature type="compositionally biased region" description="Basic and acidic residues" evidence="1">
    <location>
        <begin position="1"/>
        <end position="18"/>
    </location>
</feature>
<protein>
    <recommendedName>
        <fullName evidence="4">Antitoxin</fullName>
    </recommendedName>
</protein>
<sequence>MTDKVHGEGNYKAARDYDEATSAFAKDKDRVEKAAEEAEDALDGDEAGALERAEAEGRSHAKG</sequence>